<dbReference type="Proteomes" id="UP000252985">
    <property type="component" value="Chromosome"/>
</dbReference>
<evidence type="ECO:0000313" key="2">
    <source>
        <dbReference type="EMBL" id="AXG10839.1"/>
    </source>
</evidence>
<dbReference type="InterPro" id="IPR055935">
    <property type="entry name" value="DUF7513"/>
</dbReference>
<name>A0A345EF67_9EURY</name>
<accession>A0A345EF67</accession>
<reference evidence="2 3" key="1">
    <citation type="submission" date="2018-07" db="EMBL/GenBank/DDBJ databases">
        <title>Genome sequences of Haloplanus sp. CBA1112.</title>
        <authorList>
            <person name="Kim Y.B."/>
            <person name="Roh S.W."/>
        </authorList>
    </citation>
    <scope>NUCLEOTIDE SEQUENCE [LARGE SCALE GENOMIC DNA]</scope>
    <source>
        <strain evidence="2 3">CBA1112</strain>
    </source>
</reference>
<feature type="domain" description="DUF7513" evidence="1">
    <location>
        <begin position="1"/>
        <end position="79"/>
    </location>
</feature>
<gene>
    <name evidence="2" type="ORF">DU484_13845</name>
</gene>
<evidence type="ECO:0000313" key="3">
    <source>
        <dbReference type="Proteomes" id="UP000252985"/>
    </source>
</evidence>
<dbReference type="GeneID" id="37288081"/>
<dbReference type="KEGG" id="haq:DU484_13845"/>
<dbReference type="RefSeq" id="WP_114606233.1">
    <property type="nucleotide sequence ID" value="NZ_CP031148.1"/>
</dbReference>
<dbReference type="EMBL" id="CP031148">
    <property type="protein sequence ID" value="AXG10839.1"/>
    <property type="molecule type" value="Genomic_DNA"/>
</dbReference>
<protein>
    <recommendedName>
        <fullName evidence="1">DUF7513 domain-containing protein</fullName>
    </recommendedName>
</protein>
<dbReference type="AlphaFoldDB" id="A0A345EF67"/>
<sequence length="85" mass="9181">MNLGKLFAGWTFRTNRPTYAVGDELTAFVTGYEDGVAQVRIGDTIITLADADRGLDDRLVRLRVTEFDADDATGSGELLGVVDDA</sequence>
<organism evidence="2 3">
    <name type="scientific">Haloplanus rubicundus</name>
    <dbReference type="NCBI Taxonomy" id="1547898"/>
    <lineage>
        <taxon>Archaea</taxon>
        <taxon>Methanobacteriati</taxon>
        <taxon>Methanobacteriota</taxon>
        <taxon>Stenosarchaea group</taxon>
        <taxon>Halobacteria</taxon>
        <taxon>Halobacteriales</taxon>
        <taxon>Haloferacaceae</taxon>
        <taxon>Haloplanus</taxon>
    </lineage>
</organism>
<dbReference type="Pfam" id="PF24353">
    <property type="entry name" value="DUF7513"/>
    <property type="match status" value="1"/>
</dbReference>
<proteinExistence type="predicted"/>
<evidence type="ECO:0000259" key="1">
    <source>
        <dbReference type="Pfam" id="PF24353"/>
    </source>
</evidence>